<sequence>MNTHRQQLLTLGLTALFTLSATGLASAQEEFNQAQRELNIMRSIFGAVLEPDSDTRRFLRNSDPESLYLAGQGMVFTFDLQHERDALFLNRGRSAALSMRSTADGGVSLWRPDAEIAITPAFTLGGQAMPGGSEEQVRLRETMQEKQTELRELQSEIQDLARTQRENPGDNAEKMKELQQRLQALNAEWQAQRNSYATLVKEEWEALMKERNAEKREQASLLISTLCDYGKTLDSLASDQHITLVFRDFEDNRDQVYVFTQEAVADCSNAENLQQSAVSYQL</sequence>
<dbReference type="Gene3D" id="3.30.910.20">
    <property type="entry name" value="Skp domain"/>
    <property type="match status" value="1"/>
</dbReference>
<evidence type="ECO:0000313" key="3">
    <source>
        <dbReference type="EMBL" id="MCP1340352.1"/>
    </source>
</evidence>
<organism evidence="3 4">
    <name type="scientific">Idiomarina rhizosphaerae</name>
    <dbReference type="NCBI Taxonomy" id="2961572"/>
    <lineage>
        <taxon>Bacteria</taxon>
        <taxon>Pseudomonadati</taxon>
        <taxon>Pseudomonadota</taxon>
        <taxon>Gammaproteobacteria</taxon>
        <taxon>Alteromonadales</taxon>
        <taxon>Idiomarinaceae</taxon>
        <taxon>Idiomarina</taxon>
    </lineage>
</organism>
<accession>A0A9X2FXG6</accession>
<dbReference type="InterPro" id="IPR024930">
    <property type="entry name" value="Skp_dom_sf"/>
</dbReference>
<comment type="caution">
    <text evidence="3">The sequence shown here is derived from an EMBL/GenBank/DDBJ whole genome shotgun (WGS) entry which is preliminary data.</text>
</comment>
<keyword evidence="1" id="KW-0175">Coiled coil</keyword>
<keyword evidence="4" id="KW-1185">Reference proteome</keyword>
<name>A0A9X2FXG6_9GAMM</name>
<feature type="coiled-coil region" evidence="1">
    <location>
        <begin position="136"/>
        <end position="195"/>
    </location>
</feature>
<gene>
    <name evidence="3" type="ORF">NJR55_12205</name>
</gene>
<reference evidence="3" key="1">
    <citation type="submission" date="2022-06" db="EMBL/GenBank/DDBJ databases">
        <title>Idiomarina rhizosphaerae M1R2S28.</title>
        <authorList>
            <person name="Sun J.-Q."/>
            <person name="Li L.-F."/>
        </authorList>
    </citation>
    <scope>NUCLEOTIDE SEQUENCE</scope>
    <source>
        <strain evidence="3">M1R2S28</strain>
    </source>
</reference>
<feature type="chain" id="PRO_5040976438" evidence="2">
    <location>
        <begin position="28"/>
        <end position="282"/>
    </location>
</feature>
<keyword evidence="2" id="KW-0732">Signal</keyword>
<proteinExistence type="predicted"/>
<evidence type="ECO:0000313" key="4">
    <source>
        <dbReference type="Proteomes" id="UP001139474"/>
    </source>
</evidence>
<dbReference type="RefSeq" id="WP_253620198.1">
    <property type="nucleotide sequence ID" value="NZ_JAMZDE010000008.1"/>
</dbReference>
<dbReference type="EMBL" id="JAMZDE010000008">
    <property type="protein sequence ID" value="MCP1340352.1"/>
    <property type="molecule type" value="Genomic_DNA"/>
</dbReference>
<dbReference type="Proteomes" id="UP001139474">
    <property type="component" value="Unassembled WGS sequence"/>
</dbReference>
<feature type="signal peptide" evidence="2">
    <location>
        <begin position="1"/>
        <end position="27"/>
    </location>
</feature>
<dbReference type="AlphaFoldDB" id="A0A9X2FXG6"/>
<evidence type="ECO:0000256" key="1">
    <source>
        <dbReference type="SAM" id="Coils"/>
    </source>
</evidence>
<evidence type="ECO:0000256" key="2">
    <source>
        <dbReference type="SAM" id="SignalP"/>
    </source>
</evidence>
<protein>
    <submittedName>
        <fullName evidence="3">OmpH family outer membrane protein</fullName>
    </submittedName>
</protein>